<reference evidence="2" key="1">
    <citation type="journal article" date="2020" name="Nature">
        <title>Giant virus diversity and host interactions through global metagenomics.</title>
        <authorList>
            <person name="Schulz F."/>
            <person name="Roux S."/>
            <person name="Paez-Espino D."/>
            <person name="Jungbluth S."/>
            <person name="Walsh D.A."/>
            <person name="Denef V.J."/>
            <person name="McMahon K.D."/>
            <person name="Konstantinidis K.T."/>
            <person name="Eloe-Fadrosh E.A."/>
            <person name="Kyrpides N.C."/>
            <person name="Woyke T."/>
        </authorList>
    </citation>
    <scope>NUCLEOTIDE SEQUENCE</scope>
    <source>
        <strain evidence="2">GVMAG-M-3300023184-88</strain>
    </source>
</reference>
<evidence type="ECO:0000259" key="1">
    <source>
        <dbReference type="PROSITE" id="PS51462"/>
    </source>
</evidence>
<dbReference type="InterPro" id="IPR000086">
    <property type="entry name" value="NUDIX_hydrolase_dom"/>
</dbReference>
<accession>A0A6C0IIA2</accession>
<feature type="domain" description="Nudix hydrolase" evidence="1">
    <location>
        <begin position="45"/>
        <end position="212"/>
    </location>
</feature>
<organism evidence="2">
    <name type="scientific">viral metagenome</name>
    <dbReference type="NCBI Taxonomy" id="1070528"/>
    <lineage>
        <taxon>unclassified sequences</taxon>
        <taxon>metagenomes</taxon>
        <taxon>organismal metagenomes</taxon>
    </lineage>
</organism>
<dbReference type="AlphaFoldDB" id="A0A6C0IIA2"/>
<proteinExistence type="predicted"/>
<sequence>MELFDVFQKGLVRGSAHLPHDPKKAYAYVEHPVEGWRVYLRSCMFLHLHFLEKSAQNIAKSAQHFLVVKRRRAHSTSAAWEPPKGQMEGKEIHHSRKPILELLKENVLRETEEEAHITSVENLTHTGFVFQSQETDYPRNHFFQYHLFQGLITQEQVDQSFNTFEWIKEHPKGFERWKRDRKEKDAVAWFDPKTTRLNPRWCPDIVALYLRNAVNNQHTSVKRIMRI</sequence>
<dbReference type="Pfam" id="PF00293">
    <property type="entry name" value="NUDIX"/>
    <property type="match status" value="1"/>
</dbReference>
<dbReference type="CDD" id="cd02883">
    <property type="entry name" value="NUDIX_Hydrolase"/>
    <property type="match status" value="1"/>
</dbReference>
<name>A0A6C0IIA2_9ZZZZ</name>
<dbReference type="EMBL" id="MN740187">
    <property type="protein sequence ID" value="QHT92519.1"/>
    <property type="molecule type" value="Genomic_DNA"/>
</dbReference>
<dbReference type="SUPFAM" id="SSF55811">
    <property type="entry name" value="Nudix"/>
    <property type="match status" value="1"/>
</dbReference>
<protein>
    <recommendedName>
        <fullName evidence="1">Nudix hydrolase domain-containing protein</fullName>
    </recommendedName>
</protein>
<evidence type="ECO:0000313" key="2">
    <source>
        <dbReference type="EMBL" id="QHT92519.1"/>
    </source>
</evidence>
<dbReference type="PROSITE" id="PS51462">
    <property type="entry name" value="NUDIX"/>
    <property type="match status" value="1"/>
</dbReference>
<dbReference type="Gene3D" id="3.90.79.10">
    <property type="entry name" value="Nucleoside Triphosphate Pyrophosphohydrolase"/>
    <property type="match status" value="1"/>
</dbReference>
<dbReference type="InterPro" id="IPR015797">
    <property type="entry name" value="NUDIX_hydrolase-like_dom_sf"/>
</dbReference>